<evidence type="ECO:0000256" key="3">
    <source>
        <dbReference type="ARBA" id="ARBA00022801"/>
    </source>
</evidence>
<keyword evidence="4" id="KW-0788">Thiol protease</keyword>
<accession>A0A0A8K682</accession>
<dbReference type="EMBL" id="AP014648">
    <property type="protein sequence ID" value="BAQ18296.1"/>
    <property type="molecule type" value="Genomic_DNA"/>
</dbReference>
<dbReference type="STRING" id="1384459.GL4_2863"/>
<dbReference type="OrthoDB" id="6058745at2"/>
<dbReference type="AlphaFoldDB" id="A0A0A8K682"/>
<dbReference type="Proteomes" id="UP000031643">
    <property type="component" value="Chromosome"/>
</dbReference>
<evidence type="ECO:0000256" key="1">
    <source>
        <dbReference type="ARBA" id="ARBA00007074"/>
    </source>
</evidence>
<name>A0A0A8K682_9HYPH</name>
<reference evidence="6 7" key="1">
    <citation type="submission" date="2014-09" db="EMBL/GenBank/DDBJ databases">
        <title>Genome sequencing of Methyloceanibacter caenitepidi Gela4.</title>
        <authorList>
            <person name="Takeuchi M."/>
            <person name="Susumu S."/>
            <person name="Kamagata Y."/>
            <person name="Oshima K."/>
            <person name="Hattori M."/>
            <person name="Iwasaki W."/>
        </authorList>
    </citation>
    <scope>NUCLEOTIDE SEQUENCE [LARGE SCALE GENOMIC DNA]</scope>
    <source>
        <strain evidence="6 7">Gela4</strain>
    </source>
</reference>
<evidence type="ECO:0000256" key="4">
    <source>
        <dbReference type="ARBA" id="ARBA00022807"/>
    </source>
</evidence>
<keyword evidence="2" id="KW-0645">Protease</keyword>
<dbReference type="InterPro" id="IPR000064">
    <property type="entry name" value="NLP_P60_dom"/>
</dbReference>
<protein>
    <recommendedName>
        <fullName evidence="5">NlpC/P60 domain-containing protein</fullName>
    </recommendedName>
</protein>
<feature type="domain" description="NlpC/P60" evidence="5">
    <location>
        <begin position="1"/>
        <end position="138"/>
    </location>
</feature>
<evidence type="ECO:0000313" key="6">
    <source>
        <dbReference type="EMBL" id="BAQ18296.1"/>
    </source>
</evidence>
<dbReference type="PROSITE" id="PS51935">
    <property type="entry name" value="NLPC_P60"/>
    <property type="match status" value="1"/>
</dbReference>
<dbReference type="RefSeq" id="WP_045368378.1">
    <property type="nucleotide sequence ID" value="NZ_AP014648.1"/>
</dbReference>
<dbReference type="GO" id="GO:0006508">
    <property type="term" value="P:proteolysis"/>
    <property type="evidence" value="ECO:0007669"/>
    <property type="project" value="UniProtKB-KW"/>
</dbReference>
<keyword evidence="7" id="KW-1185">Reference proteome</keyword>
<dbReference type="Pfam" id="PF00877">
    <property type="entry name" value="NLPC_P60"/>
    <property type="match status" value="1"/>
</dbReference>
<dbReference type="SUPFAM" id="SSF54001">
    <property type="entry name" value="Cysteine proteinases"/>
    <property type="match status" value="1"/>
</dbReference>
<proteinExistence type="inferred from homology"/>
<evidence type="ECO:0000256" key="2">
    <source>
        <dbReference type="ARBA" id="ARBA00022670"/>
    </source>
</evidence>
<dbReference type="KEGG" id="mcg:GL4_2863"/>
<evidence type="ECO:0000313" key="7">
    <source>
        <dbReference type="Proteomes" id="UP000031643"/>
    </source>
</evidence>
<keyword evidence="3" id="KW-0378">Hydrolase</keyword>
<gene>
    <name evidence="6" type="ORF">GL4_2863</name>
</gene>
<sequence>MVPRSLLTPEQFARAVIGVPFETFGRSYDGLDCWGLIWLAYRDVAGVDLPSGLGGYGSDKARQEIEALFEQRHGAWQRHDAPEVMDVALMRVCGALCHVGLIVGKRQMLHTLRGSGTCVEDYGGLRWARRIEGFYRHVG</sequence>
<dbReference type="GO" id="GO:0008234">
    <property type="term" value="F:cysteine-type peptidase activity"/>
    <property type="evidence" value="ECO:0007669"/>
    <property type="project" value="UniProtKB-KW"/>
</dbReference>
<comment type="similarity">
    <text evidence="1">Belongs to the peptidase C40 family.</text>
</comment>
<dbReference type="HOGENOM" id="CLU_153713_1_0_5"/>
<evidence type="ECO:0000259" key="5">
    <source>
        <dbReference type="PROSITE" id="PS51935"/>
    </source>
</evidence>
<dbReference type="InterPro" id="IPR038765">
    <property type="entry name" value="Papain-like_cys_pep_sf"/>
</dbReference>
<organism evidence="6 7">
    <name type="scientific">Methyloceanibacter caenitepidi</name>
    <dbReference type="NCBI Taxonomy" id="1384459"/>
    <lineage>
        <taxon>Bacteria</taxon>
        <taxon>Pseudomonadati</taxon>
        <taxon>Pseudomonadota</taxon>
        <taxon>Alphaproteobacteria</taxon>
        <taxon>Hyphomicrobiales</taxon>
        <taxon>Hyphomicrobiaceae</taxon>
        <taxon>Methyloceanibacter</taxon>
    </lineage>
</organism>
<dbReference type="Gene3D" id="3.90.1720.10">
    <property type="entry name" value="endopeptidase domain like (from Nostoc punctiforme)"/>
    <property type="match status" value="1"/>
</dbReference>